<protein>
    <submittedName>
        <fullName evidence="2">Uncharacterized protein</fullName>
    </submittedName>
</protein>
<organism evidence="2 3">
    <name type="scientific">Coprinopsis marcescibilis</name>
    <name type="common">Agaric fungus</name>
    <name type="synonym">Psathyrella marcescibilis</name>
    <dbReference type="NCBI Taxonomy" id="230819"/>
    <lineage>
        <taxon>Eukaryota</taxon>
        <taxon>Fungi</taxon>
        <taxon>Dikarya</taxon>
        <taxon>Basidiomycota</taxon>
        <taxon>Agaricomycotina</taxon>
        <taxon>Agaricomycetes</taxon>
        <taxon>Agaricomycetidae</taxon>
        <taxon>Agaricales</taxon>
        <taxon>Agaricineae</taxon>
        <taxon>Psathyrellaceae</taxon>
        <taxon>Coprinopsis</taxon>
    </lineage>
</organism>
<reference evidence="2 3" key="1">
    <citation type="journal article" date="2019" name="Nat. Ecol. Evol.">
        <title>Megaphylogeny resolves global patterns of mushroom evolution.</title>
        <authorList>
            <person name="Varga T."/>
            <person name="Krizsan K."/>
            <person name="Foldi C."/>
            <person name="Dima B."/>
            <person name="Sanchez-Garcia M."/>
            <person name="Sanchez-Ramirez S."/>
            <person name="Szollosi G.J."/>
            <person name="Szarkandi J.G."/>
            <person name="Papp V."/>
            <person name="Albert L."/>
            <person name="Andreopoulos W."/>
            <person name="Angelini C."/>
            <person name="Antonin V."/>
            <person name="Barry K.W."/>
            <person name="Bougher N.L."/>
            <person name="Buchanan P."/>
            <person name="Buyck B."/>
            <person name="Bense V."/>
            <person name="Catcheside P."/>
            <person name="Chovatia M."/>
            <person name="Cooper J."/>
            <person name="Damon W."/>
            <person name="Desjardin D."/>
            <person name="Finy P."/>
            <person name="Geml J."/>
            <person name="Haridas S."/>
            <person name="Hughes K."/>
            <person name="Justo A."/>
            <person name="Karasinski D."/>
            <person name="Kautmanova I."/>
            <person name="Kiss B."/>
            <person name="Kocsube S."/>
            <person name="Kotiranta H."/>
            <person name="LaButti K.M."/>
            <person name="Lechner B.E."/>
            <person name="Liimatainen K."/>
            <person name="Lipzen A."/>
            <person name="Lukacs Z."/>
            <person name="Mihaltcheva S."/>
            <person name="Morgado L.N."/>
            <person name="Niskanen T."/>
            <person name="Noordeloos M.E."/>
            <person name="Ohm R.A."/>
            <person name="Ortiz-Santana B."/>
            <person name="Ovrebo C."/>
            <person name="Racz N."/>
            <person name="Riley R."/>
            <person name="Savchenko A."/>
            <person name="Shiryaev A."/>
            <person name="Soop K."/>
            <person name="Spirin V."/>
            <person name="Szebenyi C."/>
            <person name="Tomsovsky M."/>
            <person name="Tulloss R.E."/>
            <person name="Uehling J."/>
            <person name="Grigoriev I.V."/>
            <person name="Vagvolgyi C."/>
            <person name="Papp T."/>
            <person name="Martin F.M."/>
            <person name="Miettinen O."/>
            <person name="Hibbett D.S."/>
            <person name="Nagy L.G."/>
        </authorList>
    </citation>
    <scope>NUCLEOTIDE SEQUENCE [LARGE SCALE GENOMIC DNA]</scope>
    <source>
        <strain evidence="2 3">CBS 121175</strain>
    </source>
</reference>
<accession>A0A5C3KD20</accession>
<dbReference type="OrthoDB" id="3081638at2759"/>
<dbReference type="AlphaFoldDB" id="A0A5C3KD20"/>
<sequence>MSDPRVLRIRKHLPSFTLALSTLPEESTIEDFSCSPTSPRDSYINRQPSDSSDLMMTADQRSSKRSAYSIFFSSNNSEHDSDDGSDIETDCGWDYDNDVVSTYSKDSATIVNPPLARLMFIRSLVWRLLRRCPECGEKIKKTLDSKPTHTTKTFTLKQHLTFLGVQRSSQWKQWP</sequence>
<evidence type="ECO:0000313" key="3">
    <source>
        <dbReference type="Proteomes" id="UP000307440"/>
    </source>
</evidence>
<evidence type="ECO:0000313" key="2">
    <source>
        <dbReference type="EMBL" id="TFK17844.1"/>
    </source>
</evidence>
<feature type="region of interest" description="Disordered" evidence="1">
    <location>
        <begin position="29"/>
        <end position="55"/>
    </location>
</feature>
<keyword evidence="3" id="KW-1185">Reference proteome</keyword>
<dbReference type="Proteomes" id="UP000307440">
    <property type="component" value="Unassembled WGS sequence"/>
</dbReference>
<name>A0A5C3KD20_COPMA</name>
<proteinExistence type="predicted"/>
<dbReference type="EMBL" id="ML210458">
    <property type="protein sequence ID" value="TFK17844.1"/>
    <property type="molecule type" value="Genomic_DNA"/>
</dbReference>
<feature type="compositionally biased region" description="Polar residues" evidence="1">
    <location>
        <begin position="34"/>
        <end position="54"/>
    </location>
</feature>
<evidence type="ECO:0000256" key="1">
    <source>
        <dbReference type="SAM" id="MobiDB-lite"/>
    </source>
</evidence>
<gene>
    <name evidence="2" type="ORF">FA15DRAFT_675751</name>
</gene>